<feature type="compositionally biased region" description="Acidic residues" evidence="1">
    <location>
        <begin position="513"/>
        <end position="523"/>
    </location>
</feature>
<evidence type="ECO:0008006" key="4">
    <source>
        <dbReference type="Google" id="ProtNLM"/>
    </source>
</evidence>
<reference evidence="2 3" key="1">
    <citation type="journal article" date="2015" name="Genome Announc.">
        <title>Draft Genome Sequence and Gene Annotation of the Entomopathogenic Fungus Verticillium hemipterigenum.</title>
        <authorList>
            <person name="Horn F."/>
            <person name="Habel A."/>
            <person name="Scharf D.H."/>
            <person name="Dworschak J."/>
            <person name="Brakhage A.A."/>
            <person name="Guthke R."/>
            <person name="Hertweck C."/>
            <person name="Linde J."/>
        </authorList>
    </citation>
    <scope>NUCLEOTIDE SEQUENCE [LARGE SCALE GENOMIC DNA]</scope>
</reference>
<organism evidence="2 3">
    <name type="scientific">[Torrubiella] hemipterigena</name>
    <dbReference type="NCBI Taxonomy" id="1531966"/>
    <lineage>
        <taxon>Eukaryota</taxon>
        <taxon>Fungi</taxon>
        <taxon>Dikarya</taxon>
        <taxon>Ascomycota</taxon>
        <taxon>Pezizomycotina</taxon>
        <taxon>Sordariomycetes</taxon>
        <taxon>Hypocreomycetidae</taxon>
        <taxon>Hypocreales</taxon>
        <taxon>Clavicipitaceae</taxon>
        <taxon>Clavicipitaceae incertae sedis</taxon>
        <taxon>'Torrubiella' clade</taxon>
    </lineage>
</organism>
<keyword evidence="3" id="KW-1185">Reference proteome</keyword>
<evidence type="ECO:0000313" key="3">
    <source>
        <dbReference type="Proteomes" id="UP000039046"/>
    </source>
</evidence>
<dbReference type="Proteomes" id="UP000039046">
    <property type="component" value="Unassembled WGS sequence"/>
</dbReference>
<dbReference type="HOGENOM" id="CLU_007263_1_0_1"/>
<evidence type="ECO:0000313" key="2">
    <source>
        <dbReference type="EMBL" id="CEJ90495.1"/>
    </source>
</evidence>
<evidence type="ECO:0000256" key="1">
    <source>
        <dbReference type="SAM" id="MobiDB-lite"/>
    </source>
</evidence>
<sequence>METPPKTGPDKRKFVPVDVGRCYRQSAAERFGPEAEKAIRDRERISQGLPAFSYDDPVLWPTNIIEDEAEIVASVFKKIPCMAGYRNNLTALSHKYNLYFSAYQGQIFVYVPRSVPRQRLPANPDLRLYPTPSMVAAHIDGSLDMLHPHVINHMITGFLGDEEIVVVSYDDGDVTAYYTRTIYDWISLNGSTPLPRPTGTRLTVLEEPPSFFFRSNVGKSAWGLAIHRQSHLIAVSSNRAEVTVFAPTLASPTWGDFVKAPNNKLEASVRERSANYRIVIGFGDEADNIPNISFLDDSTGEATMICAIDINGLVWFGDIWRQMEGVRHIPTPTHPLLRSEEFWPQKSRGWGILPLHDLDFKIVEDKRQLFGLIPSVSVTPPSHKCNQPVLNIHECVRAVPNNPCPVREMPLTILSATPETMNMSLAGPNILQMLSNILAQNDLNLDSEEGEENETSSATNSDMPDNDMSDVPLQQLQGPLATIPSIEGGHYMTEGQTVPGTASDEPFEHPNDDDSSTEEDDNDAAGVSLLEDEHVTSYEPDLGFEYEFEDELEEELDEDNIDVDDFSDNGHTFDAYNEYIDDNSEPMFDSVTLSRDNANQDLSDMVYIPFKGYCSPLPTDTQQLATWLQRPQETNRWPADRQTNWESLKRRYRILRTFEKDLELRSLDKSASASCAKEMAILCPDAVTFGHFQDPLLRPFFRASSRLNMLAHVPELSIVVVASQIGRVLLLTPTKLPSAEEDNGIVCLYGMRPECILPRESDELQPRKARRPLHGMAIAPIQEEHGIRRRAMEEAAAPRRFRLMLHYRNHDILTYEITREEETDKLCIF</sequence>
<dbReference type="OrthoDB" id="5591786at2759"/>
<dbReference type="Pfam" id="PF08728">
    <property type="entry name" value="CRT10"/>
    <property type="match status" value="2"/>
</dbReference>
<protein>
    <recommendedName>
        <fullName evidence="4">Pyridine nucleotide-disulfide oxidoreductase family protein</fullName>
    </recommendedName>
</protein>
<dbReference type="AlphaFoldDB" id="A0A0A1TIP9"/>
<gene>
    <name evidence="2" type="ORF">VHEMI06279</name>
</gene>
<proteinExistence type="predicted"/>
<accession>A0A0A1TIP9</accession>
<feature type="region of interest" description="Disordered" evidence="1">
    <location>
        <begin position="446"/>
        <end position="523"/>
    </location>
</feature>
<dbReference type="EMBL" id="CDHN01000003">
    <property type="protein sequence ID" value="CEJ90495.1"/>
    <property type="molecule type" value="Genomic_DNA"/>
</dbReference>
<dbReference type="STRING" id="1531966.A0A0A1TIP9"/>
<name>A0A0A1TIP9_9HYPO</name>
<dbReference type="InterPro" id="IPR014839">
    <property type="entry name" value="Crt10"/>
</dbReference>